<name>A0AAV7SBD2_PLEWA</name>
<proteinExistence type="predicted"/>
<evidence type="ECO:0000313" key="1">
    <source>
        <dbReference type="EMBL" id="KAJ1162269.1"/>
    </source>
</evidence>
<gene>
    <name evidence="1" type="ORF">NDU88_002737</name>
</gene>
<accession>A0AAV7SBD2</accession>
<dbReference type="EMBL" id="JANPWB010000008">
    <property type="protein sequence ID" value="KAJ1162269.1"/>
    <property type="molecule type" value="Genomic_DNA"/>
</dbReference>
<keyword evidence="2" id="KW-1185">Reference proteome</keyword>
<comment type="caution">
    <text evidence="1">The sequence shown here is derived from an EMBL/GenBank/DDBJ whole genome shotgun (WGS) entry which is preliminary data.</text>
</comment>
<dbReference type="Proteomes" id="UP001066276">
    <property type="component" value="Chromosome 4_2"/>
</dbReference>
<reference evidence="1" key="1">
    <citation type="journal article" date="2022" name="bioRxiv">
        <title>Sequencing and chromosome-scale assembly of the giantPleurodeles waltlgenome.</title>
        <authorList>
            <person name="Brown T."/>
            <person name="Elewa A."/>
            <person name="Iarovenko S."/>
            <person name="Subramanian E."/>
            <person name="Araus A.J."/>
            <person name="Petzold A."/>
            <person name="Susuki M."/>
            <person name="Suzuki K.-i.T."/>
            <person name="Hayashi T."/>
            <person name="Toyoda A."/>
            <person name="Oliveira C."/>
            <person name="Osipova E."/>
            <person name="Leigh N.D."/>
            <person name="Simon A."/>
            <person name="Yun M.H."/>
        </authorList>
    </citation>
    <scope>NUCLEOTIDE SEQUENCE</scope>
    <source>
        <strain evidence="1">20211129_DDA</strain>
        <tissue evidence="1">Liver</tissue>
    </source>
</reference>
<protein>
    <submittedName>
        <fullName evidence="1">Uncharacterized protein</fullName>
    </submittedName>
</protein>
<evidence type="ECO:0000313" key="2">
    <source>
        <dbReference type="Proteomes" id="UP001066276"/>
    </source>
</evidence>
<organism evidence="1 2">
    <name type="scientific">Pleurodeles waltl</name>
    <name type="common">Iberian ribbed newt</name>
    <dbReference type="NCBI Taxonomy" id="8319"/>
    <lineage>
        <taxon>Eukaryota</taxon>
        <taxon>Metazoa</taxon>
        <taxon>Chordata</taxon>
        <taxon>Craniata</taxon>
        <taxon>Vertebrata</taxon>
        <taxon>Euteleostomi</taxon>
        <taxon>Amphibia</taxon>
        <taxon>Batrachia</taxon>
        <taxon>Caudata</taxon>
        <taxon>Salamandroidea</taxon>
        <taxon>Salamandridae</taxon>
        <taxon>Pleurodelinae</taxon>
        <taxon>Pleurodeles</taxon>
    </lineage>
</organism>
<sequence>MEGWKSTVERGTAKGTIKESLAALSPSQLEDANMEKAVPPCWHSGSSLPALLHGANANGLDAEANLGWNSQYYVTPADIFVSGVVQLSDLTGDPSDNLSIVVGLEEDRDSSLMIESCFKDISALVKDRGAYKLPDEPSELGDTFLSLSDGLDNSSRAQPEEAICLSALCSS</sequence>
<dbReference type="AlphaFoldDB" id="A0AAV7SBD2"/>